<dbReference type="InterPro" id="IPR010982">
    <property type="entry name" value="Lambda_DNA-bd_dom_sf"/>
</dbReference>
<reference evidence="1" key="1">
    <citation type="journal article" date="2014" name="Int. J. Syst. Evol. Microbiol.">
        <title>Complete genome sequence of Corynebacterium casei LMG S-19264T (=DSM 44701T), isolated from a smear-ripened cheese.</title>
        <authorList>
            <consortium name="US DOE Joint Genome Institute (JGI-PGF)"/>
            <person name="Walter F."/>
            <person name="Albersmeier A."/>
            <person name="Kalinowski J."/>
            <person name="Ruckert C."/>
        </authorList>
    </citation>
    <scope>NUCLEOTIDE SEQUENCE</scope>
    <source>
        <strain evidence="1">KCTC 23224</strain>
    </source>
</reference>
<dbReference type="SUPFAM" id="SSF47413">
    <property type="entry name" value="lambda repressor-like DNA-binding domains"/>
    <property type="match status" value="1"/>
</dbReference>
<dbReference type="Gene3D" id="1.10.260.40">
    <property type="entry name" value="lambda repressor-like DNA-binding domains"/>
    <property type="match status" value="1"/>
</dbReference>
<dbReference type="EMBL" id="BMYF01000006">
    <property type="protein sequence ID" value="GHB33245.1"/>
    <property type="molecule type" value="Genomic_DNA"/>
</dbReference>
<dbReference type="Proteomes" id="UP000642809">
    <property type="component" value="Unassembled WGS sequence"/>
</dbReference>
<accession>A0A8J3CY15</accession>
<comment type="caution">
    <text evidence="1">The sequence shown here is derived from an EMBL/GenBank/DDBJ whole genome shotgun (WGS) entry which is preliminary data.</text>
</comment>
<keyword evidence="2" id="KW-1185">Reference proteome</keyword>
<organism evidence="1 2">
    <name type="scientific">Mongoliitalea lutea</name>
    <dbReference type="NCBI Taxonomy" id="849756"/>
    <lineage>
        <taxon>Bacteria</taxon>
        <taxon>Pseudomonadati</taxon>
        <taxon>Bacteroidota</taxon>
        <taxon>Cytophagia</taxon>
        <taxon>Cytophagales</taxon>
        <taxon>Cyclobacteriaceae</taxon>
        <taxon>Mongoliitalea</taxon>
    </lineage>
</organism>
<proteinExistence type="predicted"/>
<sequence>MDFEFGIDSRYSSKEERDGDAIILMEARLKRMKNLSKEEIIRAKLIQLKIKMEECLSNDHKNQSQSFSQFLAHYVDSMYSRRNDFARDLGVSPVILSQTINGHREPSKEFILRLMIHSEKVYQSVTKFNHEIWYQIFLNEKLRETMEAEDSWKSELENEVKMPEFIL</sequence>
<evidence type="ECO:0000313" key="1">
    <source>
        <dbReference type="EMBL" id="GHB33245.1"/>
    </source>
</evidence>
<reference evidence="1" key="2">
    <citation type="submission" date="2020-09" db="EMBL/GenBank/DDBJ databases">
        <authorList>
            <person name="Sun Q."/>
            <person name="Kim S."/>
        </authorList>
    </citation>
    <scope>NUCLEOTIDE SEQUENCE</scope>
    <source>
        <strain evidence="1">KCTC 23224</strain>
    </source>
</reference>
<protein>
    <submittedName>
        <fullName evidence="1">Uncharacterized protein</fullName>
    </submittedName>
</protein>
<evidence type="ECO:0000313" key="2">
    <source>
        <dbReference type="Proteomes" id="UP000642809"/>
    </source>
</evidence>
<dbReference type="AlphaFoldDB" id="A0A8J3CY15"/>
<name>A0A8J3CY15_9BACT</name>
<dbReference type="GO" id="GO:0003677">
    <property type="term" value="F:DNA binding"/>
    <property type="evidence" value="ECO:0007669"/>
    <property type="project" value="InterPro"/>
</dbReference>
<gene>
    <name evidence="1" type="ORF">GCM10008106_12730</name>
</gene>